<feature type="short sequence motif" description="DGA/G" evidence="4">
    <location>
        <begin position="200"/>
        <end position="202"/>
    </location>
</feature>
<dbReference type="PROSITE" id="PS51635">
    <property type="entry name" value="PNPLA"/>
    <property type="match status" value="1"/>
</dbReference>
<dbReference type="GO" id="GO:0016787">
    <property type="term" value="F:hydrolase activity"/>
    <property type="evidence" value="ECO:0007669"/>
    <property type="project" value="UniProtKB-UniRule"/>
</dbReference>
<dbReference type="AlphaFoldDB" id="A0A840I152"/>
<feature type="active site" description="Proton acceptor" evidence="4">
    <location>
        <position position="200"/>
    </location>
</feature>
<keyword evidence="1 4" id="KW-0378">Hydrolase</keyword>
<dbReference type="InterPro" id="IPR050301">
    <property type="entry name" value="NTE"/>
</dbReference>
<dbReference type="PANTHER" id="PTHR14226:SF78">
    <property type="entry name" value="SLR0060 PROTEIN"/>
    <property type="match status" value="1"/>
</dbReference>
<dbReference type="Pfam" id="PF01734">
    <property type="entry name" value="Patatin"/>
    <property type="match status" value="1"/>
</dbReference>
<evidence type="ECO:0000259" key="5">
    <source>
        <dbReference type="PROSITE" id="PS51635"/>
    </source>
</evidence>
<feature type="domain" description="PNPLA" evidence="5">
    <location>
        <begin position="11"/>
        <end position="213"/>
    </location>
</feature>
<dbReference type="GO" id="GO:0016042">
    <property type="term" value="P:lipid catabolic process"/>
    <property type="evidence" value="ECO:0007669"/>
    <property type="project" value="UniProtKB-UniRule"/>
</dbReference>
<protein>
    <submittedName>
        <fullName evidence="6">NTE family protein</fullName>
    </submittedName>
</protein>
<evidence type="ECO:0000256" key="3">
    <source>
        <dbReference type="ARBA" id="ARBA00023098"/>
    </source>
</evidence>
<gene>
    <name evidence="6" type="ORF">GGQ59_000967</name>
</gene>
<accession>A0A840I152</accession>
<dbReference type="Proteomes" id="UP000563524">
    <property type="component" value="Unassembled WGS sequence"/>
</dbReference>
<dbReference type="Gene3D" id="3.40.1090.10">
    <property type="entry name" value="Cytosolic phospholipase A2 catalytic domain"/>
    <property type="match status" value="2"/>
</dbReference>
<dbReference type="InterPro" id="IPR016035">
    <property type="entry name" value="Acyl_Trfase/lysoPLipase"/>
</dbReference>
<keyword evidence="3 4" id="KW-0443">Lipid metabolism</keyword>
<keyword evidence="7" id="KW-1185">Reference proteome</keyword>
<proteinExistence type="predicted"/>
<comment type="caution">
    <text evidence="4">Lacks conserved residue(s) required for the propagation of feature annotation.</text>
</comment>
<evidence type="ECO:0000256" key="1">
    <source>
        <dbReference type="ARBA" id="ARBA00022801"/>
    </source>
</evidence>
<evidence type="ECO:0000256" key="4">
    <source>
        <dbReference type="PROSITE-ProRule" id="PRU01161"/>
    </source>
</evidence>
<comment type="caution">
    <text evidence="6">The sequence shown here is derived from an EMBL/GenBank/DDBJ whole genome shotgun (WGS) entry which is preliminary data.</text>
</comment>
<reference evidence="6 7" key="1">
    <citation type="submission" date="2020-08" db="EMBL/GenBank/DDBJ databases">
        <title>Genomic Encyclopedia of Type Strains, Phase IV (KMG-IV): sequencing the most valuable type-strain genomes for metagenomic binning, comparative biology and taxonomic classification.</title>
        <authorList>
            <person name="Goeker M."/>
        </authorList>
    </citation>
    <scope>NUCLEOTIDE SEQUENCE [LARGE SCALE GENOMIC DNA]</scope>
    <source>
        <strain evidence="6 7">DSM 102850</strain>
    </source>
</reference>
<evidence type="ECO:0000313" key="6">
    <source>
        <dbReference type="EMBL" id="MBB4658467.1"/>
    </source>
</evidence>
<dbReference type="SUPFAM" id="SSF52151">
    <property type="entry name" value="FabD/lysophospholipase-like"/>
    <property type="match status" value="1"/>
</dbReference>
<organism evidence="6 7">
    <name type="scientific">Parvularcula dongshanensis</name>
    <dbReference type="NCBI Taxonomy" id="1173995"/>
    <lineage>
        <taxon>Bacteria</taxon>
        <taxon>Pseudomonadati</taxon>
        <taxon>Pseudomonadota</taxon>
        <taxon>Alphaproteobacteria</taxon>
        <taxon>Parvularculales</taxon>
        <taxon>Parvularculaceae</taxon>
        <taxon>Parvularcula</taxon>
    </lineage>
</organism>
<dbReference type="InterPro" id="IPR002641">
    <property type="entry name" value="PNPLA_dom"/>
</dbReference>
<evidence type="ECO:0000256" key="2">
    <source>
        <dbReference type="ARBA" id="ARBA00022963"/>
    </source>
</evidence>
<dbReference type="RefSeq" id="WP_183816316.1">
    <property type="nucleotide sequence ID" value="NZ_JACHOB010000001.1"/>
</dbReference>
<dbReference type="PANTHER" id="PTHR14226">
    <property type="entry name" value="NEUROPATHY TARGET ESTERASE/SWISS CHEESE D.MELANOGASTER"/>
    <property type="match status" value="1"/>
</dbReference>
<feature type="short sequence motif" description="GXGXXG" evidence="4">
    <location>
        <begin position="15"/>
        <end position="20"/>
    </location>
</feature>
<name>A0A840I152_9PROT</name>
<evidence type="ECO:0000313" key="7">
    <source>
        <dbReference type="Proteomes" id="UP000563524"/>
    </source>
</evidence>
<feature type="active site" description="Nucleophile" evidence="4">
    <location>
        <position position="45"/>
    </location>
</feature>
<keyword evidence="2 4" id="KW-0442">Lipid degradation</keyword>
<sequence>MSEAPRKGLNLALQGGGAHGAYAWGVADRLLESRRVTLNAITATSAGAMNAAVIAYGHAKGGDEGAREALEGFWRKVSEMKGLMGVPDVPEPWRSLVPGLADAEQMISFAVMELAALSLSPYQFNPVNYNPLRVVLEEAVDFDVIHREGDIKLFISATNVRSGKVRVFRKEEVTLDAVMASACLPQLFQAVEIGGEAYWDGGYMGNPSLWPLFYETDVEDLLVVHINPIERDEVPMTAAQIDNRINEITFNSALLKEMRAVAFVQKLLRDKWVTQTHAAELSDIKFHAIRADKTLKDLSLASKYDTSWGFLCDLRDRGRRAAESWLDANWDAVGERGTVDLHAEFLDL</sequence>
<dbReference type="EMBL" id="JACHOB010000001">
    <property type="protein sequence ID" value="MBB4658467.1"/>
    <property type="molecule type" value="Genomic_DNA"/>
</dbReference>